<evidence type="ECO:0000256" key="2">
    <source>
        <dbReference type="ARBA" id="ARBA00023180"/>
    </source>
</evidence>
<dbReference type="Pfam" id="PF05199">
    <property type="entry name" value="GMC_oxred_C"/>
    <property type="match status" value="1"/>
</dbReference>
<dbReference type="PIRSF" id="PIRSF000137">
    <property type="entry name" value="Alcohol_oxidase"/>
    <property type="match status" value="1"/>
</dbReference>
<evidence type="ECO:0000313" key="9">
    <source>
        <dbReference type="Proteomes" id="UP000799779"/>
    </source>
</evidence>
<feature type="active site" description="Proton donor" evidence="3">
    <location>
        <position position="546"/>
    </location>
</feature>
<dbReference type="AlphaFoldDB" id="A0A6A5WTD8"/>
<dbReference type="InterPro" id="IPR007867">
    <property type="entry name" value="GMC_OxRtase_C"/>
</dbReference>
<dbReference type="Gene3D" id="3.50.50.60">
    <property type="entry name" value="FAD/NAD(P)-binding domain"/>
    <property type="match status" value="1"/>
</dbReference>
<protein>
    <submittedName>
        <fullName evidence="8">GMC oxidoreductase</fullName>
    </submittedName>
</protein>
<feature type="active site" description="Proton acceptor" evidence="3">
    <location>
        <position position="590"/>
    </location>
</feature>
<dbReference type="GO" id="GO:0044550">
    <property type="term" value="P:secondary metabolite biosynthetic process"/>
    <property type="evidence" value="ECO:0007669"/>
    <property type="project" value="TreeGrafter"/>
</dbReference>
<reference evidence="8" key="1">
    <citation type="journal article" date="2020" name="Stud. Mycol.">
        <title>101 Dothideomycetes genomes: a test case for predicting lifestyles and emergence of pathogens.</title>
        <authorList>
            <person name="Haridas S."/>
            <person name="Albert R."/>
            <person name="Binder M."/>
            <person name="Bloem J."/>
            <person name="Labutti K."/>
            <person name="Salamov A."/>
            <person name="Andreopoulos B."/>
            <person name="Baker S."/>
            <person name="Barry K."/>
            <person name="Bills G."/>
            <person name="Bluhm B."/>
            <person name="Cannon C."/>
            <person name="Castanera R."/>
            <person name="Culley D."/>
            <person name="Daum C."/>
            <person name="Ezra D."/>
            <person name="Gonzalez J."/>
            <person name="Henrissat B."/>
            <person name="Kuo A."/>
            <person name="Liang C."/>
            <person name="Lipzen A."/>
            <person name="Lutzoni F."/>
            <person name="Magnuson J."/>
            <person name="Mondo S."/>
            <person name="Nolan M."/>
            <person name="Ohm R."/>
            <person name="Pangilinan J."/>
            <person name="Park H.-J."/>
            <person name="Ramirez L."/>
            <person name="Alfaro M."/>
            <person name="Sun H."/>
            <person name="Tritt A."/>
            <person name="Yoshinaga Y."/>
            <person name="Zwiers L.-H."/>
            <person name="Turgeon B."/>
            <person name="Goodwin S."/>
            <person name="Spatafora J."/>
            <person name="Crous P."/>
            <person name="Grigoriev I."/>
        </authorList>
    </citation>
    <scope>NUCLEOTIDE SEQUENCE</scope>
    <source>
        <strain evidence="8">CBS 123094</strain>
    </source>
</reference>
<keyword evidence="9" id="KW-1185">Reference proteome</keyword>
<feature type="region of interest" description="Disordered" evidence="5">
    <location>
        <begin position="185"/>
        <end position="205"/>
    </location>
</feature>
<dbReference type="GO" id="GO:0050660">
    <property type="term" value="F:flavin adenine dinucleotide binding"/>
    <property type="evidence" value="ECO:0007669"/>
    <property type="project" value="InterPro"/>
</dbReference>
<dbReference type="PANTHER" id="PTHR11552:SF138">
    <property type="entry name" value="DEHYDROGENASE PKFF-RELATED"/>
    <property type="match status" value="1"/>
</dbReference>
<keyword evidence="6" id="KW-0732">Signal</keyword>
<dbReference type="PANTHER" id="PTHR11552">
    <property type="entry name" value="GLUCOSE-METHANOL-CHOLINE GMC OXIDOREDUCTASE"/>
    <property type="match status" value="1"/>
</dbReference>
<accession>A0A6A5WTD8</accession>
<evidence type="ECO:0000259" key="7">
    <source>
        <dbReference type="PROSITE" id="PS00624"/>
    </source>
</evidence>
<evidence type="ECO:0000256" key="1">
    <source>
        <dbReference type="ARBA" id="ARBA00010790"/>
    </source>
</evidence>
<dbReference type="SUPFAM" id="SSF54373">
    <property type="entry name" value="FAD-linked reductases, C-terminal domain"/>
    <property type="match status" value="1"/>
</dbReference>
<keyword evidence="2" id="KW-0325">Glycoprotein</keyword>
<dbReference type="Gene3D" id="3.30.560.10">
    <property type="entry name" value="Glucose Oxidase, domain 3"/>
    <property type="match status" value="1"/>
</dbReference>
<dbReference type="InterPro" id="IPR012132">
    <property type="entry name" value="GMC_OxRdtase"/>
</dbReference>
<evidence type="ECO:0000256" key="5">
    <source>
        <dbReference type="SAM" id="MobiDB-lite"/>
    </source>
</evidence>
<keyword evidence="4" id="KW-0274">FAD</keyword>
<comment type="similarity">
    <text evidence="1">Belongs to the GMC oxidoreductase family.</text>
</comment>
<organism evidence="8 9">
    <name type="scientific">Amniculicola lignicola CBS 123094</name>
    <dbReference type="NCBI Taxonomy" id="1392246"/>
    <lineage>
        <taxon>Eukaryota</taxon>
        <taxon>Fungi</taxon>
        <taxon>Dikarya</taxon>
        <taxon>Ascomycota</taxon>
        <taxon>Pezizomycotina</taxon>
        <taxon>Dothideomycetes</taxon>
        <taxon>Pleosporomycetidae</taxon>
        <taxon>Pleosporales</taxon>
        <taxon>Amniculicolaceae</taxon>
        <taxon>Amniculicola</taxon>
    </lineage>
</organism>
<feature type="domain" description="Glucose-methanol-choline oxidoreductase N-terminal" evidence="7">
    <location>
        <begin position="321"/>
        <end position="335"/>
    </location>
</feature>
<dbReference type="Proteomes" id="UP000799779">
    <property type="component" value="Unassembled WGS sequence"/>
</dbReference>
<feature type="chain" id="PRO_5025422321" evidence="6">
    <location>
        <begin position="23"/>
        <end position="610"/>
    </location>
</feature>
<dbReference type="InterPro" id="IPR036188">
    <property type="entry name" value="FAD/NAD-bd_sf"/>
</dbReference>
<dbReference type="GO" id="GO:0016614">
    <property type="term" value="F:oxidoreductase activity, acting on CH-OH group of donors"/>
    <property type="evidence" value="ECO:0007669"/>
    <property type="project" value="InterPro"/>
</dbReference>
<sequence length="610" mass="65211">MARLTSILSLVLALASPSPTAAAPPDSISGQPLLGSSFGIPFNATYDYVIIGGGTAGLVLANRLSASGAHSVAVLEAGSFYEISNSNQSQIPRWVWNGAGLGFGDVNPLVDWEIETEPEEGSGGARIHYPRGRTLGGSSSRNHMVYHRGTKGSYKKWADEVGDKGYEWDKFKAYFEKSTTFNKADGSKRLANSTPAEDPAGARSKDGPVSISYTNWVLPITSWVLKATEALGMKPIPGFIDGDLIGSSWNMRTTDPKTQVRDSAETAYLRPALKRRNLIVYHTTYATKILFNGTEAVGVRASTLGKAFALTARKEVILSAGAIHSPQLLMISGIGPKATLDKYGISVLKDAPGVGQGIEDHPAIGVTYKVRVKSSTFLDTPAKNEEAVREYLEEGTGPLSSTGGELVAWEKVPRRLVSNKTAAALDVVPKDWPDLEFLVTSSYPGLAPDKDDYAGVTVVLVNTFSRGTVTIASSSIFDQAIVHINFLTHPVDQELAIAGFKRAREIMTHKSMAAVVVGDEVLPGNGTFTDAQILKYVKAGSRTISHVSCTCKMGKKSDPLAVVDSEGRVFGIQKLRIVDASGIPFLPPGHPMSTIYALAEKLADRILGGK</sequence>
<evidence type="ECO:0000313" key="8">
    <source>
        <dbReference type="EMBL" id="KAF2005100.1"/>
    </source>
</evidence>
<evidence type="ECO:0000256" key="3">
    <source>
        <dbReference type="PIRSR" id="PIRSR000137-1"/>
    </source>
</evidence>
<dbReference type="OrthoDB" id="269227at2759"/>
<evidence type="ECO:0000256" key="4">
    <source>
        <dbReference type="PIRSR" id="PIRSR000137-2"/>
    </source>
</evidence>
<dbReference type="PROSITE" id="PS00624">
    <property type="entry name" value="GMC_OXRED_2"/>
    <property type="match status" value="1"/>
</dbReference>
<evidence type="ECO:0000256" key="6">
    <source>
        <dbReference type="SAM" id="SignalP"/>
    </source>
</evidence>
<dbReference type="Pfam" id="PF00732">
    <property type="entry name" value="GMC_oxred_N"/>
    <property type="match status" value="1"/>
</dbReference>
<feature type="binding site" evidence="4">
    <location>
        <begin position="142"/>
        <end position="145"/>
    </location>
    <ligand>
        <name>FAD</name>
        <dbReference type="ChEBI" id="CHEBI:57692"/>
    </ligand>
</feature>
<keyword evidence="4" id="KW-0285">Flavoprotein</keyword>
<comment type="cofactor">
    <cofactor evidence="4">
        <name>FAD</name>
        <dbReference type="ChEBI" id="CHEBI:57692"/>
    </cofactor>
</comment>
<dbReference type="InterPro" id="IPR000172">
    <property type="entry name" value="GMC_OxRdtase_N"/>
</dbReference>
<proteinExistence type="inferred from homology"/>
<name>A0A6A5WTD8_9PLEO</name>
<gene>
    <name evidence="8" type="ORF">P154DRAFT_551558</name>
</gene>
<dbReference type="SUPFAM" id="SSF51905">
    <property type="entry name" value="FAD/NAD(P)-binding domain"/>
    <property type="match status" value="1"/>
</dbReference>
<dbReference type="EMBL" id="ML977564">
    <property type="protein sequence ID" value="KAF2005100.1"/>
    <property type="molecule type" value="Genomic_DNA"/>
</dbReference>
<feature type="signal peptide" evidence="6">
    <location>
        <begin position="1"/>
        <end position="22"/>
    </location>
</feature>